<organism evidence="1 2">
    <name type="scientific">Ochrobactrum soli</name>
    <dbReference type="NCBI Taxonomy" id="2448455"/>
    <lineage>
        <taxon>Bacteria</taxon>
        <taxon>Pseudomonadati</taxon>
        <taxon>Pseudomonadota</taxon>
        <taxon>Alphaproteobacteria</taxon>
        <taxon>Hyphomicrobiales</taxon>
        <taxon>Brucellaceae</taxon>
        <taxon>Brucella/Ochrobactrum group</taxon>
        <taxon>Ochrobactrum</taxon>
    </lineage>
</organism>
<sequence length="59" mass="6931">MVDTPSHLWIGEDRINRRLCCSTHNGPGPIRKELKISHRPNNRRDRCGYFNSQLERVSI</sequence>
<dbReference type="AlphaFoldDB" id="A0A2P9HPD2"/>
<evidence type="ECO:0000313" key="1">
    <source>
        <dbReference type="EMBL" id="SPL65957.1"/>
    </source>
</evidence>
<name>A0A2P9HPD2_9HYPH</name>
<gene>
    <name evidence="1" type="ORF">OHAE_1824</name>
</gene>
<dbReference type="EMBL" id="OOFM01000005">
    <property type="protein sequence ID" value="SPL65957.1"/>
    <property type="molecule type" value="Genomic_DNA"/>
</dbReference>
<dbReference type="Proteomes" id="UP000246073">
    <property type="component" value="Unassembled WGS sequence"/>
</dbReference>
<proteinExistence type="predicted"/>
<protein>
    <submittedName>
        <fullName evidence="1">Uncharacterized protein</fullName>
    </submittedName>
</protein>
<evidence type="ECO:0000313" key="2">
    <source>
        <dbReference type="Proteomes" id="UP000246073"/>
    </source>
</evidence>
<reference evidence="2" key="1">
    <citation type="submission" date="2017-12" db="EMBL/GenBank/DDBJ databases">
        <authorList>
            <person name="Diaz M."/>
        </authorList>
    </citation>
    <scope>NUCLEOTIDE SEQUENCE [LARGE SCALE GENOMIC DNA]</scope>
    <source>
        <strain evidence="2">FI11154</strain>
    </source>
</reference>
<accession>A0A2P9HPD2</accession>